<dbReference type="InterPro" id="IPR015814">
    <property type="entry name" value="Pgluconate_DH_NAD-bd_C"/>
</dbReference>
<dbReference type="KEGG" id="glz:GLAREA_01738"/>
<name>S3D1D9_GLAL2</name>
<feature type="compositionally biased region" description="Low complexity" evidence="2">
    <location>
        <begin position="145"/>
        <end position="157"/>
    </location>
</feature>
<reference evidence="5 6" key="1">
    <citation type="journal article" date="2013" name="BMC Genomics">
        <title>Genomics-driven discovery of the pneumocandin biosynthetic gene cluster in the fungus Glarea lozoyensis.</title>
        <authorList>
            <person name="Chen L."/>
            <person name="Yue Q."/>
            <person name="Zhang X."/>
            <person name="Xiang M."/>
            <person name="Wang C."/>
            <person name="Li S."/>
            <person name="Che Y."/>
            <person name="Ortiz-Lopez F.J."/>
            <person name="Bills G.F."/>
            <person name="Liu X."/>
            <person name="An Z."/>
        </authorList>
    </citation>
    <scope>NUCLEOTIDE SEQUENCE [LARGE SCALE GENOMIC DNA]</scope>
    <source>
        <strain evidence="6">ATCC 20868 / MF5171</strain>
    </source>
</reference>
<dbReference type="GO" id="GO:0031491">
    <property type="term" value="F:nucleosome binding"/>
    <property type="evidence" value="ECO:0007669"/>
    <property type="project" value="TreeGrafter"/>
</dbReference>
<evidence type="ECO:0000259" key="4">
    <source>
        <dbReference type="Pfam" id="PF09130"/>
    </source>
</evidence>
<dbReference type="Proteomes" id="UP000016922">
    <property type="component" value="Unassembled WGS sequence"/>
</dbReference>
<dbReference type="InterPro" id="IPR008927">
    <property type="entry name" value="6-PGluconate_DH-like_C_sf"/>
</dbReference>
<dbReference type="AlphaFoldDB" id="S3D1D9"/>
<dbReference type="GO" id="GO:0003677">
    <property type="term" value="F:DNA binding"/>
    <property type="evidence" value="ECO:0007669"/>
    <property type="project" value="TreeGrafter"/>
</dbReference>
<dbReference type="GeneID" id="19460796"/>
<dbReference type="EMBL" id="KE145371">
    <property type="protein sequence ID" value="EPE25826.1"/>
    <property type="molecule type" value="Genomic_DNA"/>
</dbReference>
<dbReference type="GO" id="GO:0050661">
    <property type="term" value="F:NADP binding"/>
    <property type="evidence" value="ECO:0007669"/>
    <property type="project" value="InterPro"/>
</dbReference>
<dbReference type="SUPFAM" id="SSF51735">
    <property type="entry name" value="NAD(P)-binding Rossmann-fold domains"/>
    <property type="match status" value="1"/>
</dbReference>
<evidence type="ECO:0000256" key="1">
    <source>
        <dbReference type="ARBA" id="ARBA00007598"/>
    </source>
</evidence>
<dbReference type="Pfam" id="PF09130">
    <property type="entry name" value="DUF1932"/>
    <property type="match status" value="1"/>
</dbReference>
<proteinExistence type="inferred from homology"/>
<gene>
    <name evidence="5" type="ORF">GLAREA_01738</name>
</gene>
<evidence type="ECO:0000313" key="6">
    <source>
        <dbReference type="Proteomes" id="UP000016922"/>
    </source>
</evidence>
<feature type="domain" description="6-phosphogluconate dehydrogenase NADP-binding" evidence="3">
    <location>
        <begin position="8"/>
        <end position="138"/>
    </location>
</feature>
<sequence>MTTPLATVGILSIGEMGTGIAKLLIAHNFRVVTNLEGRSNDTKTRALSASIEIVKDDKTLVSASDYILSIVPPRDALDTASRISSAFNSQSQAKSTPLCYFDLNAISPRSAREIGELFAKKSPAIQFLDGGIIGGTPRLKDDKSPSTTVSSHPTTTTDWAKPSIPISGPLSQTPPSSFATFSTTLGLNHISDDIGIASGLKCSFASLTKGFTALVLQSFTTANNLGVLPLLISELEQRAPGLRKAANSVTGMPPKAYRWVREMEEIGITHAEEGGFVGAPSSSGNSGVFNEIAQVYRSVADDTVLGDEKTERRKRGLTIEDVATAMGEGLRAKRRKEE</sequence>
<organism evidence="5 6">
    <name type="scientific">Glarea lozoyensis (strain ATCC 20868 / MF5171)</name>
    <dbReference type="NCBI Taxonomy" id="1116229"/>
    <lineage>
        <taxon>Eukaryota</taxon>
        <taxon>Fungi</taxon>
        <taxon>Dikarya</taxon>
        <taxon>Ascomycota</taxon>
        <taxon>Pezizomycotina</taxon>
        <taxon>Leotiomycetes</taxon>
        <taxon>Helotiales</taxon>
        <taxon>Helotiaceae</taxon>
        <taxon>Glarea</taxon>
    </lineage>
</organism>
<dbReference type="SUPFAM" id="SSF48179">
    <property type="entry name" value="6-phosphogluconate dehydrogenase C-terminal domain-like"/>
    <property type="match status" value="1"/>
</dbReference>
<dbReference type="Pfam" id="PF03446">
    <property type="entry name" value="NAD_binding_2"/>
    <property type="match status" value="1"/>
</dbReference>
<dbReference type="InterPro" id="IPR036291">
    <property type="entry name" value="NAD(P)-bd_dom_sf"/>
</dbReference>
<comment type="similarity">
    <text evidence="1">Belongs to the HIBADH-related family. NP60 subfamily.</text>
</comment>
<dbReference type="RefSeq" id="XP_008087145.1">
    <property type="nucleotide sequence ID" value="XM_008088954.1"/>
</dbReference>
<evidence type="ECO:0000259" key="3">
    <source>
        <dbReference type="Pfam" id="PF03446"/>
    </source>
</evidence>
<feature type="domain" description="Phosphogluconate dehydrogenase NAD-binding putative C-terminal" evidence="4">
    <location>
        <begin position="222"/>
        <end position="299"/>
    </location>
</feature>
<accession>S3D1D9</accession>
<dbReference type="OMA" id="YAGINKG"/>
<evidence type="ECO:0000313" key="5">
    <source>
        <dbReference type="EMBL" id="EPE25826.1"/>
    </source>
</evidence>
<dbReference type="PANTHER" id="PTHR43580:SF2">
    <property type="entry name" value="CYTOKINE-LIKE NUCLEAR FACTOR N-PAC"/>
    <property type="match status" value="1"/>
</dbReference>
<dbReference type="InterPro" id="IPR051265">
    <property type="entry name" value="HIBADH-related_NP60_sf"/>
</dbReference>
<dbReference type="OrthoDB" id="9988102at2759"/>
<dbReference type="HOGENOM" id="CLU_052530_0_1_1"/>
<dbReference type="STRING" id="1116229.S3D1D9"/>
<dbReference type="GO" id="GO:0140673">
    <property type="term" value="P:transcription elongation-coupled chromatin remodeling"/>
    <property type="evidence" value="ECO:0007669"/>
    <property type="project" value="TreeGrafter"/>
</dbReference>
<dbReference type="PANTHER" id="PTHR43580">
    <property type="entry name" value="OXIDOREDUCTASE GLYR1-RELATED"/>
    <property type="match status" value="1"/>
</dbReference>
<dbReference type="InterPro" id="IPR013328">
    <property type="entry name" value="6PGD_dom2"/>
</dbReference>
<keyword evidence="6" id="KW-1185">Reference proteome</keyword>
<evidence type="ECO:0000256" key="2">
    <source>
        <dbReference type="SAM" id="MobiDB-lite"/>
    </source>
</evidence>
<dbReference type="Gene3D" id="1.10.1040.10">
    <property type="entry name" value="N-(1-d-carboxylethyl)-l-norvaline Dehydrogenase, domain 2"/>
    <property type="match status" value="1"/>
</dbReference>
<dbReference type="InterPro" id="IPR006115">
    <property type="entry name" value="6PGDH_NADP-bd"/>
</dbReference>
<dbReference type="Gene3D" id="3.40.50.720">
    <property type="entry name" value="NAD(P)-binding Rossmann-like Domain"/>
    <property type="match status" value="1"/>
</dbReference>
<dbReference type="GO" id="GO:0000785">
    <property type="term" value="C:chromatin"/>
    <property type="evidence" value="ECO:0007669"/>
    <property type="project" value="TreeGrafter"/>
</dbReference>
<protein>
    <submittedName>
        <fullName evidence="5">6-phosphogluconate dehydrogenase C-terminal</fullName>
    </submittedName>
</protein>
<dbReference type="eggNOG" id="ENOG502RXGX">
    <property type="taxonomic scope" value="Eukaryota"/>
</dbReference>
<feature type="region of interest" description="Disordered" evidence="2">
    <location>
        <begin position="138"/>
        <end position="164"/>
    </location>
</feature>